<keyword evidence="5" id="KW-1185">Reference proteome</keyword>
<sequence length="814" mass="87354">MKTQARLLSLALLTLAAACSSKGDDKEDAGTVAVVDVCNSREEALTLDECELKPGETLERFLAKEGAQREGDQDWYRIVLPANTTARTLLNLNGVYVASSTAVQLSLTVLETLPDGKEAALAKKDDKHGQGAPKPVDMVLPLRADLAGKTLLVLVQDSPDVVSQPKFDARSPYRLTARITENPDTNEPNDAMAAATPVALTSAGGVLTGTATGYLATDNDVDRFTFDVPQGKVLYVGLTAPDQGAVPNWRLSYQLLRPGFLTKEEKEDEDQVRPGVRPGVLATARKVKEAKYGGKWMLVVRGYRGISDRDTASGDIQQAYQVDLRVLDEADAQDSRVVDGVVVGNDKVADALARGLTAPAQDLATTIPAGATTTFTGRLGYIGDEDWYEVKLPASGVPTRLHYHLVPKSEGGRFPPLPDVPDRQVLVFTLVSKGANIEAWRTACLSDNAECPKGYGENPDIAPLVQDYCRRTDLPAPMCLHSLREEVSENPRFVNLSNFRGVIPVPVFAGERRYLFNVQDNGVGWADDKDYDLVVTWREEDADEVGRYSGGVEQVVTKAMASTTAFPAPPDTAEYSVSGRLSHGYGRLRSGDDRVNGRGVRGPMDYDAVPSDVDSYLLTLPSVPAPEDRAWLVQWEVAKTPDGGTAHGLALDLTFCDGDAAADGGVTPDAGIENCAVVRAGSRNQGLTLGYRSDALRAWHTPAGASASSLQPLYTLEERPNSTVVTLAPYACGCLEGRFVRGGKMRVDVSAAERNSYEQVNYTLRTGYGDYPQSYTRDGGVTTQCPGPADAGTPDPDGGVPPPPSGGCVFTRQP</sequence>
<feature type="compositionally biased region" description="Low complexity" evidence="1">
    <location>
        <begin position="786"/>
        <end position="798"/>
    </location>
</feature>
<dbReference type="PROSITE" id="PS51257">
    <property type="entry name" value="PROKAR_LIPOPROTEIN"/>
    <property type="match status" value="1"/>
</dbReference>
<evidence type="ECO:0000313" key="4">
    <source>
        <dbReference type="EMBL" id="SET16878.1"/>
    </source>
</evidence>
<reference evidence="3 6" key="2">
    <citation type="submission" date="2019-07" db="EMBL/GenBank/DDBJ databases">
        <title>Whole genome shotgun sequence of Myxococcus fulvus NBRC 100333.</title>
        <authorList>
            <person name="Hosoyama A."/>
            <person name="Uohara A."/>
            <person name="Ohji S."/>
            <person name="Ichikawa N."/>
        </authorList>
    </citation>
    <scope>NUCLEOTIDE SEQUENCE [LARGE SCALE GENOMIC DNA]</scope>
    <source>
        <strain evidence="3 6">NBRC 100333</strain>
    </source>
</reference>
<dbReference type="STRING" id="1334629.MFUL124B02_07475"/>
<evidence type="ECO:0000313" key="3">
    <source>
        <dbReference type="EMBL" id="GEN05142.1"/>
    </source>
</evidence>
<reference evidence="4 5" key="1">
    <citation type="submission" date="2016-10" db="EMBL/GenBank/DDBJ databases">
        <authorList>
            <person name="Varghese N."/>
            <person name="Submissions S."/>
        </authorList>
    </citation>
    <scope>NUCLEOTIDE SEQUENCE [LARGE SCALE GENOMIC DNA]</scope>
    <source>
        <strain evidence="4 5">DSM 16525</strain>
    </source>
</reference>
<evidence type="ECO:0008006" key="7">
    <source>
        <dbReference type="Google" id="ProtNLM"/>
    </source>
</evidence>
<dbReference type="AlphaFoldDB" id="A0A511SUK4"/>
<dbReference type="EMBL" id="BJXR01000006">
    <property type="protein sequence ID" value="GEN05142.1"/>
    <property type="molecule type" value="Genomic_DNA"/>
</dbReference>
<dbReference type="RefSeq" id="WP_174816598.1">
    <property type="nucleotide sequence ID" value="NZ_BJXR01000006.1"/>
</dbReference>
<evidence type="ECO:0000256" key="1">
    <source>
        <dbReference type="SAM" id="MobiDB-lite"/>
    </source>
</evidence>
<comment type="caution">
    <text evidence="3">The sequence shown here is derived from an EMBL/GenBank/DDBJ whole genome shotgun (WGS) entry which is preliminary data.</text>
</comment>
<dbReference type="Proteomes" id="UP000183760">
    <property type="component" value="Unassembled WGS sequence"/>
</dbReference>
<evidence type="ECO:0000256" key="2">
    <source>
        <dbReference type="SAM" id="SignalP"/>
    </source>
</evidence>
<feature type="signal peptide" evidence="2">
    <location>
        <begin position="1"/>
        <end position="23"/>
    </location>
</feature>
<keyword evidence="2" id="KW-0732">Signal</keyword>
<gene>
    <name evidence="3" type="ORF">MFU01_01790</name>
    <name evidence="4" type="ORF">SAMN05443572_1011313</name>
</gene>
<feature type="region of interest" description="Disordered" evidence="1">
    <location>
        <begin position="776"/>
        <end position="814"/>
    </location>
</feature>
<proteinExistence type="predicted"/>
<evidence type="ECO:0000313" key="5">
    <source>
        <dbReference type="Proteomes" id="UP000183760"/>
    </source>
</evidence>
<dbReference type="Proteomes" id="UP000321514">
    <property type="component" value="Unassembled WGS sequence"/>
</dbReference>
<protein>
    <recommendedName>
        <fullName evidence="7">Lipoprotein</fullName>
    </recommendedName>
</protein>
<dbReference type="Gene3D" id="2.60.120.380">
    <property type="match status" value="1"/>
</dbReference>
<feature type="chain" id="PRO_5022743669" description="Lipoprotein" evidence="2">
    <location>
        <begin position="24"/>
        <end position="814"/>
    </location>
</feature>
<evidence type="ECO:0000313" key="6">
    <source>
        <dbReference type="Proteomes" id="UP000321514"/>
    </source>
</evidence>
<name>A0A511SUK4_MYXFU</name>
<feature type="compositionally biased region" description="Polar residues" evidence="1">
    <location>
        <begin position="776"/>
        <end position="785"/>
    </location>
</feature>
<organism evidence="3 6">
    <name type="scientific">Myxococcus fulvus</name>
    <dbReference type="NCBI Taxonomy" id="33"/>
    <lineage>
        <taxon>Bacteria</taxon>
        <taxon>Pseudomonadati</taxon>
        <taxon>Myxococcota</taxon>
        <taxon>Myxococcia</taxon>
        <taxon>Myxococcales</taxon>
        <taxon>Cystobacterineae</taxon>
        <taxon>Myxococcaceae</taxon>
        <taxon>Myxococcus</taxon>
    </lineage>
</organism>
<dbReference type="EMBL" id="FOIB01000001">
    <property type="protein sequence ID" value="SET16878.1"/>
    <property type="molecule type" value="Genomic_DNA"/>
</dbReference>
<accession>A0A511SUK4</accession>